<dbReference type="InterPro" id="IPR000014">
    <property type="entry name" value="PAS"/>
</dbReference>
<feature type="domain" description="GGDEF" evidence="5">
    <location>
        <begin position="719"/>
        <end position="854"/>
    </location>
</feature>
<protein>
    <submittedName>
        <fullName evidence="6">PAS domain S-box protein</fullName>
    </submittedName>
</protein>
<dbReference type="InterPro" id="IPR043128">
    <property type="entry name" value="Rev_trsase/Diguanyl_cyclase"/>
</dbReference>
<dbReference type="InterPro" id="IPR013655">
    <property type="entry name" value="PAS_fold_3"/>
</dbReference>
<dbReference type="PROSITE" id="PS50110">
    <property type="entry name" value="RESPONSE_REGULATORY"/>
    <property type="match status" value="1"/>
</dbReference>
<evidence type="ECO:0000256" key="1">
    <source>
        <dbReference type="PROSITE-ProRule" id="PRU00169"/>
    </source>
</evidence>
<dbReference type="SUPFAM" id="SSF55073">
    <property type="entry name" value="Nucleotide cyclase"/>
    <property type="match status" value="1"/>
</dbReference>
<accession>A0ABY6BFA9</accession>
<dbReference type="CDD" id="cd00130">
    <property type="entry name" value="PAS"/>
    <property type="match status" value="3"/>
</dbReference>
<evidence type="ECO:0000259" key="4">
    <source>
        <dbReference type="PROSITE" id="PS50112"/>
    </source>
</evidence>
<dbReference type="Proteomes" id="UP001064632">
    <property type="component" value="Chromosome"/>
</dbReference>
<feature type="domain" description="Response regulatory" evidence="3">
    <location>
        <begin position="61"/>
        <end position="177"/>
    </location>
</feature>
<keyword evidence="7" id="KW-1185">Reference proteome</keyword>
<proteinExistence type="predicted"/>
<dbReference type="PROSITE" id="PS50112">
    <property type="entry name" value="PAS"/>
    <property type="match status" value="3"/>
</dbReference>
<dbReference type="SUPFAM" id="SSF55785">
    <property type="entry name" value="PYP-like sensor domain (PAS domain)"/>
    <property type="match status" value="4"/>
</dbReference>
<dbReference type="Gene3D" id="3.40.50.2300">
    <property type="match status" value="1"/>
</dbReference>
<dbReference type="SUPFAM" id="SSF52172">
    <property type="entry name" value="CheY-like"/>
    <property type="match status" value="1"/>
</dbReference>
<dbReference type="SMART" id="SM00091">
    <property type="entry name" value="PAS"/>
    <property type="match status" value="4"/>
</dbReference>
<dbReference type="Pfam" id="PF08447">
    <property type="entry name" value="PAS_3"/>
    <property type="match status" value="1"/>
</dbReference>
<dbReference type="Gene3D" id="3.30.70.270">
    <property type="match status" value="1"/>
</dbReference>
<dbReference type="InterPro" id="IPR001610">
    <property type="entry name" value="PAC"/>
</dbReference>
<feature type="domain" description="PAS" evidence="4">
    <location>
        <begin position="438"/>
        <end position="508"/>
    </location>
</feature>
<dbReference type="SMART" id="SM00267">
    <property type="entry name" value="GGDEF"/>
    <property type="match status" value="1"/>
</dbReference>
<dbReference type="PROSITE" id="PS50887">
    <property type="entry name" value="GGDEF"/>
    <property type="match status" value="1"/>
</dbReference>
<reference evidence="6" key="1">
    <citation type="submission" date="2022-09" db="EMBL/GenBank/DDBJ databases">
        <title>Tahibacter sp. nov., isolated from a fresh water.</title>
        <authorList>
            <person name="Baek J.H."/>
            <person name="Lee J.K."/>
            <person name="Kim J.M."/>
            <person name="Jeon C.O."/>
        </authorList>
    </citation>
    <scope>NUCLEOTIDE SEQUENCE</scope>
    <source>
        <strain evidence="6">W38</strain>
    </source>
</reference>
<name>A0ABY6BFA9_9GAMM</name>
<dbReference type="InterPro" id="IPR011006">
    <property type="entry name" value="CheY-like_superfamily"/>
</dbReference>
<dbReference type="PANTHER" id="PTHR44757">
    <property type="entry name" value="DIGUANYLATE CYCLASE DGCP"/>
    <property type="match status" value="1"/>
</dbReference>
<dbReference type="InterPro" id="IPR000160">
    <property type="entry name" value="GGDEF_dom"/>
</dbReference>
<dbReference type="SMART" id="SM00086">
    <property type="entry name" value="PAC"/>
    <property type="match status" value="4"/>
</dbReference>
<feature type="modified residue" description="4-aspartylphosphate" evidence="1">
    <location>
        <position position="112"/>
    </location>
</feature>
<dbReference type="CDD" id="cd00156">
    <property type="entry name" value="REC"/>
    <property type="match status" value="1"/>
</dbReference>
<dbReference type="NCBIfam" id="TIGR00254">
    <property type="entry name" value="GGDEF"/>
    <property type="match status" value="1"/>
</dbReference>
<feature type="region of interest" description="Disordered" evidence="2">
    <location>
        <begin position="868"/>
        <end position="888"/>
    </location>
</feature>
<gene>
    <name evidence="6" type="ORF">N4264_03460</name>
</gene>
<dbReference type="NCBIfam" id="TIGR00229">
    <property type="entry name" value="sensory_box"/>
    <property type="match status" value="4"/>
</dbReference>
<keyword evidence="1" id="KW-0597">Phosphoprotein</keyword>
<dbReference type="InterPro" id="IPR029787">
    <property type="entry name" value="Nucleotide_cyclase"/>
</dbReference>
<dbReference type="PANTHER" id="PTHR44757:SF2">
    <property type="entry name" value="BIOFILM ARCHITECTURE MAINTENANCE PROTEIN MBAA"/>
    <property type="match status" value="1"/>
</dbReference>
<dbReference type="RefSeq" id="WP_261695682.1">
    <property type="nucleotide sequence ID" value="NZ_CP104694.1"/>
</dbReference>
<organism evidence="6 7">
    <name type="scientific">Tahibacter amnicola</name>
    <dbReference type="NCBI Taxonomy" id="2976241"/>
    <lineage>
        <taxon>Bacteria</taxon>
        <taxon>Pseudomonadati</taxon>
        <taxon>Pseudomonadota</taxon>
        <taxon>Gammaproteobacteria</taxon>
        <taxon>Lysobacterales</taxon>
        <taxon>Rhodanobacteraceae</taxon>
        <taxon>Tahibacter</taxon>
    </lineage>
</organism>
<dbReference type="InterPro" id="IPR001789">
    <property type="entry name" value="Sig_transdc_resp-reg_receiver"/>
</dbReference>
<dbReference type="CDD" id="cd01949">
    <property type="entry name" value="GGDEF"/>
    <property type="match status" value="1"/>
</dbReference>
<dbReference type="Gene3D" id="3.30.450.20">
    <property type="entry name" value="PAS domain"/>
    <property type="match status" value="4"/>
</dbReference>
<evidence type="ECO:0000259" key="3">
    <source>
        <dbReference type="PROSITE" id="PS50110"/>
    </source>
</evidence>
<sequence length="888" mass="99405">MPAPHRSGRLGWGRVGVYTNFNRRGGVPWKGRSPRTARRSGGAIRRGADMTAVDIMHAPLKALVVEDNPGDARLLQEVLRSADPPVSVQVCDRVQRALERLRAEPFHVVLLDLGLPDSVGFDGIERLQQEFPHVAVVVLTGHDDDARGAQAIARGAQDYIFKSDLRLDLLQRAVRYAVLRKYQEQQLREHETQMRVLFDLNPQPMWIHDQQSLQFLSVNLAAIKTYGYSERDFLKMTLTHLLSDEEVVNLRRAAELNSYTATAIGVGRHRRKDGTEIAVEVYVQTIPWGTAKAQLVQARDVTVERRAIRAMESSERRFRDLFEYSLGFICTHDADGVLLSVNPAAANALGYRTVEMMGRSLRDLVPDELKQVFDHYLKRIYQQTHDAGLMVLVDRKGERRIWQYQNRLFFDVEGESYVMGHAQDVTERRRYELELKTKQAELEAVNDASPLGLFRTDASGQCTYVNRTFERLSGRQREEAFGDGWLMGVHPDDRERVHNEWRNAVRAGVRYSGMHRYLTDSGDVGWAVVQAAPVLVDDIVVGYVGCAEDITAQHNAERALRLNEERLRTIADALPIVIAYVDRDERMTFVNDAGTMYFGRTSADILGHPVKEILGEERYQRRHPYIERALRGERVTFDDEQGTGNAFRAIEVSYIPQRADDGGAAIGFHVMMQDVTDRKREQRRLIQLVQIDNLTGLLNRAGFLDRLEQAMARSRDQRKPIALMFIDVDKFKSVNDTYGHAVGDHVLKAFADRLTTTLRASDVIARMGGDEFTVILEGISRPENAAATAAKVVTAMARPFEFEEEGLSLQIGASIGVAMYEGSAQSTAELVRQADAQLYEAKQAGRNTYRLKVAGAAVGVPAVAPAGEAADGVPAPADDVVDGGATQP</sequence>
<evidence type="ECO:0000256" key="2">
    <source>
        <dbReference type="SAM" id="MobiDB-lite"/>
    </source>
</evidence>
<dbReference type="Pfam" id="PF13426">
    <property type="entry name" value="PAS_9"/>
    <property type="match status" value="1"/>
</dbReference>
<dbReference type="InterPro" id="IPR052155">
    <property type="entry name" value="Biofilm_reg_signaling"/>
</dbReference>
<evidence type="ECO:0000313" key="6">
    <source>
        <dbReference type="EMBL" id="UXI68723.1"/>
    </source>
</evidence>
<dbReference type="InterPro" id="IPR013656">
    <property type="entry name" value="PAS_4"/>
</dbReference>
<dbReference type="Pfam" id="PF08448">
    <property type="entry name" value="PAS_4"/>
    <property type="match status" value="2"/>
</dbReference>
<feature type="domain" description="PAS" evidence="4">
    <location>
        <begin position="563"/>
        <end position="633"/>
    </location>
</feature>
<dbReference type="Pfam" id="PF00990">
    <property type="entry name" value="GGDEF"/>
    <property type="match status" value="1"/>
</dbReference>
<dbReference type="InterPro" id="IPR035965">
    <property type="entry name" value="PAS-like_dom_sf"/>
</dbReference>
<feature type="domain" description="PAS" evidence="4">
    <location>
        <begin position="314"/>
        <end position="384"/>
    </location>
</feature>
<dbReference type="EMBL" id="CP104694">
    <property type="protein sequence ID" value="UXI68723.1"/>
    <property type="molecule type" value="Genomic_DNA"/>
</dbReference>
<evidence type="ECO:0000313" key="7">
    <source>
        <dbReference type="Proteomes" id="UP001064632"/>
    </source>
</evidence>
<dbReference type="SMART" id="SM00448">
    <property type="entry name" value="REC"/>
    <property type="match status" value="1"/>
</dbReference>
<dbReference type="Pfam" id="PF00072">
    <property type="entry name" value="Response_reg"/>
    <property type="match status" value="1"/>
</dbReference>
<evidence type="ECO:0000259" key="5">
    <source>
        <dbReference type="PROSITE" id="PS50887"/>
    </source>
</evidence>